<evidence type="ECO:0008006" key="2">
    <source>
        <dbReference type="Google" id="ProtNLM"/>
    </source>
</evidence>
<reference evidence="1" key="1">
    <citation type="submission" date="2024-06" db="EMBL/GenBank/DDBJ databases">
        <authorList>
            <person name="Ashkenazi R."/>
            <person name="Lipszyc R.R."/>
            <person name="Braunstein R."/>
            <person name="Yerushalmy O."/>
            <person name="Alkalay-Oren S."/>
            <person name="Coppenhagn-Glazer S."/>
            <person name="Hazan R."/>
        </authorList>
    </citation>
    <scope>NUCLEOTIDE SEQUENCE</scope>
</reference>
<proteinExistence type="predicted"/>
<sequence length="105" mass="12439">MEYTVKICSMLVTRWNEEQEDWSGDTFIRSGYILGTVKQNDINTVKSYIRECFDVDDEDFYLDCGELFFSVTEDEQARQDENGKFLVDYRVKLEATKSVEIEDYK</sequence>
<organism evidence="1">
    <name type="scientific">Mammaliicoccus phage MSShimriz1</name>
    <dbReference type="NCBI Taxonomy" id="3230127"/>
    <lineage>
        <taxon>Viruses</taxon>
    </lineage>
</organism>
<dbReference type="EMBL" id="PP931174">
    <property type="protein sequence ID" value="XCH45232.1"/>
    <property type="molecule type" value="Genomic_DNA"/>
</dbReference>
<evidence type="ECO:0000313" key="1">
    <source>
        <dbReference type="EMBL" id="XCH45232.1"/>
    </source>
</evidence>
<name>A0AAU8GSR9_9VIRU</name>
<protein>
    <recommendedName>
        <fullName evidence="2">Phage protein</fullName>
    </recommendedName>
</protein>
<accession>A0AAU8GSR9</accession>